<dbReference type="EMBL" id="JALLPJ020001194">
    <property type="protein sequence ID" value="KAL3774431.1"/>
    <property type="molecule type" value="Genomic_DNA"/>
</dbReference>
<dbReference type="InterPro" id="IPR005114">
    <property type="entry name" value="Helicase_assoc"/>
</dbReference>
<dbReference type="Gene3D" id="6.10.140.530">
    <property type="match status" value="1"/>
</dbReference>
<dbReference type="AlphaFoldDB" id="A0ABD3NHK9"/>
<keyword evidence="1" id="KW-0732">Signal</keyword>
<reference evidence="3 4" key="1">
    <citation type="submission" date="2024-10" db="EMBL/GenBank/DDBJ databases">
        <title>Updated reference genomes for cyclostephanoid diatoms.</title>
        <authorList>
            <person name="Roberts W.R."/>
            <person name="Alverson A.J."/>
        </authorList>
    </citation>
    <scope>NUCLEOTIDE SEQUENCE [LARGE SCALE GENOMIC DNA]</scope>
    <source>
        <strain evidence="3 4">AJA010-31</strain>
    </source>
</reference>
<proteinExistence type="predicted"/>
<feature type="signal peptide" evidence="1">
    <location>
        <begin position="1"/>
        <end position="26"/>
    </location>
</feature>
<feature type="domain" description="Helicase-associated" evidence="2">
    <location>
        <begin position="136"/>
        <end position="195"/>
    </location>
</feature>
<comment type="caution">
    <text evidence="3">The sequence shown here is derived from an EMBL/GenBank/DDBJ whole genome shotgun (WGS) entry which is preliminary data.</text>
</comment>
<gene>
    <name evidence="3" type="ORF">ACHAWO_000745</name>
</gene>
<name>A0ABD3NHK9_9STRA</name>
<protein>
    <recommendedName>
        <fullName evidence="2">Helicase-associated domain-containing protein</fullName>
    </recommendedName>
</protein>
<evidence type="ECO:0000259" key="2">
    <source>
        <dbReference type="Pfam" id="PF03457"/>
    </source>
</evidence>
<evidence type="ECO:0000256" key="1">
    <source>
        <dbReference type="SAM" id="SignalP"/>
    </source>
</evidence>
<organism evidence="3 4">
    <name type="scientific">Cyclotella atomus</name>
    <dbReference type="NCBI Taxonomy" id="382360"/>
    <lineage>
        <taxon>Eukaryota</taxon>
        <taxon>Sar</taxon>
        <taxon>Stramenopiles</taxon>
        <taxon>Ochrophyta</taxon>
        <taxon>Bacillariophyta</taxon>
        <taxon>Coscinodiscophyceae</taxon>
        <taxon>Thalassiosirophycidae</taxon>
        <taxon>Stephanodiscales</taxon>
        <taxon>Stephanodiscaceae</taxon>
        <taxon>Cyclotella</taxon>
    </lineage>
</organism>
<dbReference type="PANTHER" id="PTHR33418">
    <property type="entry name" value="HELICASE-ASSOCIATED"/>
    <property type="match status" value="1"/>
</dbReference>
<evidence type="ECO:0000313" key="4">
    <source>
        <dbReference type="Proteomes" id="UP001530400"/>
    </source>
</evidence>
<dbReference type="PANTHER" id="PTHR33418:SF1">
    <property type="entry name" value="HELICASE-ASSOCIATED DOMAIN-CONTAINING PROTEIN"/>
    <property type="match status" value="1"/>
</dbReference>
<keyword evidence="4" id="KW-1185">Reference proteome</keyword>
<feature type="chain" id="PRO_5044763745" description="Helicase-associated domain-containing protein" evidence="1">
    <location>
        <begin position="27"/>
        <end position="274"/>
    </location>
</feature>
<dbReference type="Proteomes" id="UP001530400">
    <property type="component" value="Unassembled WGS sequence"/>
</dbReference>
<dbReference type="Pfam" id="PF03457">
    <property type="entry name" value="HA"/>
    <property type="match status" value="1"/>
</dbReference>
<accession>A0ABD3NHK9</accession>
<evidence type="ECO:0000313" key="3">
    <source>
        <dbReference type="EMBL" id="KAL3774431.1"/>
    </source>
</evidence>
<sequence>MMMTPSRHTKLGAVISLSLTFISSSAFLSLPDISRPSSITSTLRLTPSTSPLSNEHSDDLPSIIKSPVLAKAYPAMLKHKSNHGNPNIPLGSEDGKRCKTLRRLAFQNKLTADEVELLTDLGFRWSSFEDVYTECDFDEMKSKLMAYKESQGTFQIPKKYELDPELGAWVTMVRRLYKSNELPKDEVDKMNEIQFEWISSRKCGSSFMTRYREIQELLNNATVSGLDASKVVDDELDMKKWIHAQKCAFESGKLSESRISCMNDLGVDWRHISL</sequence>